<organism evidence="2 3">
    <name type="scientific">Tricholomella constricta</name>
    <dbReference type="NCBI Taxonomy" id="117010"/>
    <lineage>
        <taxon>Eukaryota</taxon>
        <taxon>Fungi</taxon>
        <taxon>Dikarya</taxon>
        <taxon>Basidiomycota</taxon>
        <taxon>Agaricomycotina</taxon>
        <taxon>Agaricomycetes</taxon>
        <taxon>Agaricomycetidae</taxon>
        <taxon>Agaricales</taxon>
        <taxon>Tricholomatineae</taxon>
        <taxon>Lyophyllaceae</taxon>
        <taxon>Tricholomella</taxon>
    </lineage>
</organism>
<dbReference type="AlphaFoldDB" id="A0A8H5LWK5"/>
<evidence type="ECO:0000313" key="3">
    <source>
        <dbReference type="Proteomes" id="UP000565441"/>
    </source>
</evidence>
<dbReference type="EMBL" id="JAACJP010000044">
    <property type="protein sequence ID" value="KAF5371991.1"/>
    <property type="molecule type" value="Genomic_DNA"/>
</dbReference>
<proteinExistence type="predicted"/>
<feature type="domain" description="HNH nuclease" evidence="1">
    <location>
        <begin position="139"/>
        <end position="199"/>
    </location>
</feature>
<dbReference type="Pfam" id="PF13391">
    <property type="entry name" value="HNH_2"/>
    <property type="match status" value="1"/>
</dbReference>
<evidence type="ECO:0000259" key="1">
    <source>
        <dbReference type="Pfam" id="PF13391"/>
    </source>
</evidence>
<dbReference type="Proteomes" id="UP000565441">
    <property type="component" value="Unassembled WGS sequence"/>
</dbReference>
<name>A0A8H5LWK5_9AGAR</name>
<comment type="caution">
    <text evidence="2">The sequence shown here is derived from an EMBL/GenBank/DDBJ whole genome shotgun (WGS) entry which is preliminary data.</text>
</comment>
<evidence type="ECO:0000313" key="2">
    <source>
        <dbReference type="EMBL" id="KAF5371991.1"/>
    </source>
</evidence>
<reference evidence="2 3" key="1">
    <citation type="journal article" date="2020" name="ISME J.">
        <title>Uncovering the hidden diversity of litter-decomposition mechanisms in mushroom-forming fungi.</title>
        <authorList>
            <person name="Floudas D."/>
            <person name="Bentzer J."/>
            <person name="Ahren D."/>
            <person name="Johansson T."/>
            <person name="Persson P."/>
            <person name="Tunlid A."/>
        </authorList>
    </citation>
    <scope>NUCLEOTIDE SEQUENCE [LARGE SCALE GENOMIC DNA]</scope>
    <source>
        <strain evidence="2 3">CBS 661.87</strain>
    </source>
</reference>
<dbReference type="OrthoDB" id="3269637at2759"/>
<gene>
    <name evidence="2" type="ORF">D9615_008140</name>
</gene>
<keyword evidence="3" id="KW-1185">Reference proteome</keyword>
<protein>
    <recommendedName>
        <fullName evidence="1">HNH nuclease domain-containing protein</fullName>
    </recommendedName>
</protein>
<accession>A0A8H5LWK5</accession>
<sequence>MAAIQVYASFPRAVAPGAKLNLKPTNWCWVHCLSLPLDTLNALQFSPRPYKWIRYAIGVVVGAEGDLSSSPDLPDIVDYNAGLLSESTILYYHTSNKERRKMFPVDPDLERTESFTSSIPTTRLAHFIDDVKERDGSTCVMTGLDEILCDAAHLLAQTKGDTYIATYTQRRSRSTTGDDIVQDINSVRNGLFLNGFSHKGLGKHIAFLPTPNFAMDTADIDPTAPPEGRRYTTHLFKPDTPFYLGGRNKPPSGSPLRISDTPQWPPAILFDAVYAGAVLQHFGTETLKEEVAATWKDTFYSSSVMTATEADYKLIMVERAANAEKAQKQAQEREARYEARKGH</sequence>
<dbReference type="InterPro" id="IPR003615">
    <property type="entry name" value="HNH_nuc"/>
</dbReference>